<reference evidence="1" key="2">
    <citation type="submission" date="2023-04" db="EMBL/GenBank/DDBJ databases">
        <authorList>
            <person name="Bruccoleri R.E."/>
            <person name="Oakeley E.J."/>
            <person name="Faust A.-M."/>
            <person name="Dessus-Babus S."/>
            <person name="Altorfer M."/>
            <person name="Burckhardt D."/>
            <person name="Oertli M."/>
            <person name="Naumann U."/>
            <person name="Petersen F."/>
            <person name="Wong J."/>
        </authorList>
    </citation>
    <scope>NUCLEOTIDE SEQUENCE</scope>
    <source>
        <strain evidence="1">GSM-AAB239-AS_SAM_17_03QT</strain>
        <tissue evidence="1">Leaf</tissue>
    </source>
</reference>
<protein>
    <submittedName>
        <fullName evidence="1">Uncharacterized protein</fullName>
    </submittedName>
</protein>
<dbReference type="Proteomes" id="UP001140949">
    <property type="component" value="Unassembled WGS sequence"/>
</dbReference>
<proteinExistence type="predicted"/>
<sequence>MLVLSRLIIRTQNQGTPRIIGPQMLSVDHKCPQLTTNVLC</sequence>
<reference evidence="1" key="1">
    <citation type="journal article" date="2023" name="GigaByte">
        <title>Genome assembly of the bearded iris, Iris pallida Lam.</title>
        <authorList>
            <person name="Bruccoleri R.E."/>
            <person name="Oakeley E.J."/>
            <person name="Faust A.M.E."/>
            <person name="Altorfer M."/>
            <person name="Dessus-Babus S."/>
            <person name="Burckhardt D."/>
            <person name="Oertli M."/>
            <person name="Naumann U."/>
            <person name="Petersen F."/>
            <person name="Wong J."/>
        </authorList>
    </citation>
    <scope>NUCLEOTIDE SEQUENCE</scope>
    <source>
        <strain evidence="1">GSM-AAB239-AS_SAM_17_03QT</strain>
    </source>
</reference>
<accession>A0AAX6HKT1</accession>
<keyword evidence="2" id="KW-1185">Reference proteome</keyword>
<dbReference type="EMBL" id="JANAVB010008797">
    <property type="protein sequence ID" value="KAJ6841287.1"/>
    <property type="molecule type" value="Genomic_DNA"/>
</dbReference>
<evidence type="ECO:0000313" key="2">
    <source>
        <dbReference type="Proteomes" id="UP001140949"/>
    </source>
</evidence>
<evidence type="ECO:0000313" key="1">
    <source>
        <dbReference type="EMBL" id="KAJ6841287.1"/>
    </source>
</evidence>
<comment type="caution">
    <text evidence="1">The sequence shown here is derived from an EMBL/GenBank/DDBJ whole genome shotgun (WGS) entry which is preliminary data.</text>
</comment>
<organism evidence="1 2">
    <name type="scientific">Iris pallida</name>
    <name type="common">Sweet iris</name>
    <dbReference type="NCBI Taxonomy" id="29817"/>
    <lineage>
        <taxon>Eukaryota</taxon>
        <taxon>Viridiplantae</taxon>
        <taxon>Streptophyta</taxon>
        <taxon>Embryophyta</taxon>
        <taxon>Tracheophyta</taxon>
        <taxon>Spermatophyta</taxon>
        <taxon>Magnoliopsida</taxon>
        <taxon>Liliopsida</taxon>
        <taxon>Asparagales</taxon>
        <taxon>Iridaceae</taxon>
        <taxon>Iridoideae</taxon>
        <taxon>Irideae</taxon>
        <taxon>Iris</taxon>
    </lineage>
</organism>
<dbReference type="AlphaFoldDB" id="A0AAX6HKT1"/>
<gene>
    <name evidence="1" type="ORF">M6B38_308345</name>
</gene>
<name>A0AAX6HKT1_IRIPA</name>